<evidence type="ECO:0000313" key="2">
    <source>
        <dbReference type="EMBL" id="KAJ8402470.1"/>
    </source>
</evidence>
<feature type="region of interest" description="Disordered" evidence="1">
    <location>
        <begin position="1"/>
        <end position="62"/>
    </location>
</feature>
<dbReference type="EMBL" id="JAINUG010000063">
    <property type="protein sequence ID" value="KAJ8402470.1"/>
    <property type="molecule type" value="Genomic_DNA"/>
</dbReference>
<accession>A0AAD7SH56</accession>
<evidence type="ECO:0000313" key="3">
    <source>
        <dbReference type="Proteomes" id="UP001221898"/>
    </source>
</evidence>
<proteinExistence type="predicted"/>
<gene>
    <name evidence="2" type="ORF">AAFF_G00365530</name>
</gene>
<dbReference type="Proteomes" id="UP001221898">
    <property type="component" value="Unassembled WGS sequence"/>
</dbReference>
<comment type="caution">
    <text evidence="2">The sequence shown here is derived from an EMBL/GenBank/DDBJ whole genome shotgun (WGS) entry which is preliminary data.</text>
</comment>
<organism evidence="2 3">
    <name type="scientific">Aldrovandia affinis</name>
    <dbReference type="NCBI Taxonomy" id="143900"/>
    <lineage>
        <taxon>Eukaryota</taxon>
        <taxon>Metazoa</taxon>
        <taxon>Chordata</taxon>
        <taxon>Craniata</taxon>
        <taxon>Vertebrata</taxon>
        <taxon>Euteleostomi</taxon>
        <taxon>Actinopterygii</taxon>
        <taxon>Neopterygii</taxon>
        <taxon>Teleostei</taxon>
        <taxon>Notacanthiformes</taxon>
        <taxon>Halosauridae</taxon>
        <taxon>Aldrovandia</taxon>
    </lineage>
</organism>
<reference evidence="2" key="1">
    <citation type="journal article" date="2023" name="Science">
        <title>Genome structures resolve the early diversification of teleost fishes.</title>
        <authorList>
            <person name="Parey E."/>
            <person name="Louis A."/>
            <person name="Montfort J."/>
            <person name="Bouchez O."/>
            <person name="Roques C."/>
            <person name="Iampietro C."/>
            <person name="Lluch J."/>
            <person name="Castinel A."/>
            <person name="Donnadieu C."/>
            <person name="Desvignes T."/>
            <person name="Floi Bucao C."/>
            <person name="Jouanno E."/>
            <person name="Wen M."/>
            <person name="Mejri S."/>
            <person name="Dirks R."/>
            <person name="Jansen H."/>
            <person name="Henkel C."/>
            <person name="Chen W.J."/>
            <person name="Zahm M."/>
            <person name="Cabau C."/>
            <person name="Klopp C."/>
            <person name="Thompson A.W."/>
            <person name="Robinson-Rechavi M."/>
            <person name="Braasch I."/>
            <person name="Lecointre G."/>
            <person name="Bobe J."/>
            <person name="Postlethwait J.H."/>
            <person name="Berthelot C."/>
            <person name="Roest Crollius H."/>
            <person name="Guiguen Y."/>
        </authorList>
    </citation>
    <scope>NUCLEOTIDE SEQUENCE</scope>
    <source>
        <strain evidence="2">NC1722</strain>
    </source>
</reference>
<name>A0AAD7SH56_9TELE</name>
<evidence type="ECO:0000256" key="1">
    <source>
        <dbReference type="SAM" id="MobiDB-lite"/>
    </source>
</evidence>
<protein>
    <submittedName>
        <fullName evidence="2">Uncharacterized protein</fullName>
    </submittedName>
</protein>
<feature type="compositionally biased region" description="Polar residues" evidence="1">
    <location>
        <begin position="21"/>
        <end position="51"/>
    </location>
</feature>
<sequence length="62" mass="6885">MDADSSAIVCGGENRAKTDGHNVNQERTGQTNQQQEKWDSIHSSSLGTWRDSQWPGHLPHTP</sequence>
<dbReference type="AlphaFoldDB" id="A0AAD7SH56"/>
<keyword evidence="3" id="KW-1185">Reference proteome</keyword>